<dbReference type="Proteomes" id="UP000035681">
    <property type="component" value="Unplaced"/>
</dbReference>
<protein>
    <submittedName>
        <fullName evidence="2">Uncharacterized protein</fullName>
    </submittedName>
</protein>
<organism evidence="1 2">
    <name type="scientific">Strongyloides stercoralis</name>
    <name type="common">Threadworm</name>
    <dbReference type="NCBI Taxonomy" id="6248"/>
    <lineage>
        <taxon>Eukaryota</taxon>
        <taxon>Metazoa</taxon>
        <taxon>Ecdysozoa</taxon>
        <taxon>Nematoda</taxon>
        <taxon>Chromadorea</taxon>
        <taxon>Rhabditida</taxon>
        <taxon>Tylenchina</taxon>
        <taxon>Panagrolaimomorpha</taxon>
        <taxon>Strongyloidoidea</taxon>
        <taxon>Strongyloididae</taxon>
        <taxon>Strongyloides</taxon>
    </lineage>
</organism>
<keyword evidence="1" id="KW-1185">Reference proteome</keyword>
<reference evidence="2" key="1">
    <citation type="submission" date="2024-02" db="UniProtKB">
        <authorList>
            <consortium name="WormBaseParasite"/>
        </authorList>
    </citation>
    <scope>IDENTIFICATION</scope>
</reference>
<dbReference type="AlphaFoldDB" id="A0AAF5I1V5"/>
<dbReference type="WBParaSite" id="TCONS_00010547.p1">
    <property type="protein sequence ID" value="TCONS_00010547.p1"/>
    <property type="gene ID" value="XLOC_003808"/>
</dbReference>
<evidence type="ECO:0000313" key="2">
    <source>
        <dbReference type="WBParaSite" id="TCONS_00010547.p1"/>
    </source>
</evidence>
<evidence type="ECO:0000313" key="1">
    <source>
        <dbReference type="Proteomes" id="UP000035681"/>
    </source>
</evidence>
<accession>A0AAF5I1V5</accession>
<proteinExistence type="predicted"/>
<sequence length="401" mass="45926">IIYNIKMFLILKLFFIILLSKITYISCKHGVKCYSSRRICYLWMTPDDIAYKHALLPFLKPIEALDIEFEVYEWKKSNEGSQKVNAKILKYISYQKIRTICKLLDLKKKCSPYKTTIRLIRLSSGVNVVNNGEKIHLETKIFIYFKLRYKLTLLCINIKSVFKKMHILLFIFFTIILSKVQYSWCERDLRCQQQMSHCMLYLTPNDPAFTKVILRVIQPLESLDLEFDIYGWEKNSRAIDRANQKVNKYVNRNEFMTVCKHLGILDKCSTSRELSIQFVSSLGGGNSIRDNGMRGGNSQMMRPGGMGGMGGHHGGNHMNEIGGMHRGMGGNGMGGHGMGGHGMGGRDMGMGMPMGMRGGNGMGYPNDRDRYMDRGMGHPQMSNHIMQGQHRLVDYKYESFP</sequence>
<name>A0AAF5I1V5_STRER</name>